<sequence length="784" mass="86732">MRAVSESDPLQMVGGRTPCSAGSAAAHLAPNFQHGELSVSEDELVLRVRKPYTITKQRERWTEEEHDRFLEALKLYGRAWRHIEEHIGTKTAVQIRSHAQKFFSKVERQQSEGETYSGVSQDIDIPPPRPKRKPNHPYPKKAPTSPPSNLAVTDKKVPAVANSSHTTSHPDWEREIKDEMARIPSSRAEMQDISVKNIEVSFEKSDGSIGQSGFLQSNSIQEVFCESSDELNVKYKKDYKPLFEKLERTSGNGSSGTTSNTTVDDGHCSMQNSGEMLFYGPIHPAMIAGTYFKGPHNPAIFQPQAISDRDHSAHLAGCSRICGPSNPFVLLPLAEDIMSLPCQEFASSNDKEDKTSKIKDTVPALGAATIAAASAWWALQGFIAPGVMNPCTWPPIPALETLSDMTTSTNFTKAQQITVPEGAGQATMPVNSKRQALNIEALETLSRDLTRNNFHRASDELSVESELHDAETTLTLGSCRPSNEKHLKRERKAVSSESSYGCAHKVFEPKDRIKLFCTSIVDCRETSSNLENGYMEKGIRSEVNGGKNDETKGVGKRLSVDFLGDEQSCWEESKRPRIAVDDEMNLETANGAGRPHFGSTILKLGRDFGVKDTFEQPKLPWMFAGSQTEKSAMDEHTLEQVWCDRGSYPRRVSMKLVQINGRETGKFHQECHSSLLQEAARQGDSLDTINKDQNQACSTMRLNTDEQTGSGSASETEECLNPYQDVEEITASSPSSVLDLATRFPHNKPMPNSAELLLPTALTTATKRYSGVGFVPYCRPLRDN</sequence>
<dbReference type="EMBL" id="CM055107">
    <property type="protein sequence ID" value="KAJ7527828.1"/>
    <property type="molecule type" value="Genomic_DNA"/>
</dbReference>
<accession>A0ACC2BDP4</accession>
<evidence type="ECO:0000313" key="2">
    <source>
        <dbReference type="Proteomes" id="UP001162992"/>
    </source>
</evidence>
<protein>
    <submittedName>
        <fullName evidence="1">Uncharacterized protein</fullName>
    </submittedName>
</protein>
<gene>
    <name evidence="1" type="ORF">O6H91_16G073400</name>
</gene>
<comment type="caution">
    <text evidence="1">The sequence shown here is derived from an EMBL/GenBank/DDBJ whole genome shotgun (WGS) entry which is preliminary data.</text>
</comment>
<dbReference type="Proteomes" id="UP001162992">
    <property type="component" value="Chromosome 16"/>
</dbReference>
<keyword evidence="2" id="KW-1185">Reference proteome</keyword>
<organism evidence="1 2">
    <name type="scientific">Diphasiastrum complanatum</name>
    <name type="common">Issler's clubmoss</name>
    <name type="synonym">Lycopodium complanatum</name>
    <dbReference type="NCBI Taxonomy" id="34168"/>
    <lineage>
        <taxon>Eukaryota</taxon>
        <taxon>Viridiplantae</taxon>
        <taxon>Streptophyta</taxon>
        <taxon>Embryophyta</taxon>
        <taxon>Tracheophyta</taxon>
        <taxon>Lycopodiopsida</taxon>
        <taxon>Lycopodiales</taxon>
        <taxon>Lycopodiaceae</taxon>
        <taxon>Lycopodioideae</taxon>
        <taxon>Diphasiastrum</taxon>
    </lineage>
</organism>
<reference evidence="2" key="1">
    <citation type="journal article" date="2024" name="Proc. Natl. Acad. Sci. U.S.A.">
        <title>Extraordinary preservation of gene collinearity over three hundred million years revealed in homosporous lycophytes.</title>
        <authorList>
            <person name="Li C."/>
            <person name="Wickell D."/>
            <person name="Kuo L.Y."/>
            <person name="Chen X."/>
            <person name="Nie B."/>
            <person name="Liao X."/>
            <person name="Peng D."/>
            <person name="Ji J."/>
            <person name="Jenkins J."/>
            <person name="Williams M."/>
            <person name="Shu S."/>
            <person name="Plott C."/>
            <person name="Barry K."/>
            <person name="Rajasekar S."/>
            <person name="Grimwood J."/>
            <person name="Han X."/>
            <person name="Sun S."/>
            <person name="Hou Z."/>
            <person name="He W."/>
            <person name="Dai G."/>
            <person name="Sun C."/>
            <person name="Schmutz J."/>
            <person name="Leebens-Mack J.H."/>
            <person name="Li F.W."/>
            <person name="Wang L."/>
        </authorList>
    </citation>
    <scope>NUCLEOTIDE SEQUENCE [LARGE SCALE GENOMIC DNA]</scope>
    <source>
        <strain evidence="2">cv. PW_Plant_1</strain>
    </source>
</reference>
<proteinExistence type="predicted"/>
<name>A0ACC2BDP4_DIPCM</name>
<evidence type="ECO:0000313" key="1">
    <source>
        <dbReference type="EMBL" id="KAJ7527828.1"/>
    </source>
</evidence>